<organism evidence="1 2">
    <name type="scientific">Caerostris extrusa</name>
    <name type="common">Bark spider</name>
    <name type="synonym">Caerostris bankana</name>
    <dbReference type="NCBI Taxonomy" id="172846"/>
    <lineage>
        <taxon>Eukaryota</taxon>
        <taxon>Metazoa</taxon>
        <taxon>Ecdysozoa</taxon>
        <taxon>Arthropoda</taxon>
        <taxon>Chelicerata</taxon>
        <taxon>Arachnida</taxon>
        <taxon>Araneae</taxon>
        <taxon>Araneomorphae</taxon>
        <taxon>Entelegynae</taxon>
        <taxon>Araneoidea</taxon>
        <taxon>Araneidae</taxon>
        <taxon>Caerostris</taxon>
    </lineage>
</organism>
<dbReference type="EMBL" id="BPLR01015382">
    <property type="protein sequence ID" value="GIY75730.1"/>
    <property type="molecule type" value="Genomic_DNA"/>
</dbReference>
<reference evidence="1 2" key="1">
    <citation type="submission" date="2021-06" db="EMBL/GenBank/DDBJ databases">
        <title>Caerostris extrusa draft genome.</title>
        <authorList>
            <person name="Kono N."/>
            <person name="Arakawa K."/>
        </authorList>
    </citation>
    <scope>NUCLEOTIDE SEQUENCE [LARGE SCALE GENOMIC DNA]</scope>
</reference>
<evidence type="ECO:0000313" key="2">
    <source>
        <dbReference type="Proteomes" id="UP001054945"/>
    </source>
</evidence>
<protein>
    <submittedName>
        <fullName evidence="1">IRF tryptophan pentad repeat domain-containing protein</fullName>
    </submittedName>
</protein>
<evidence type="ECO:0000313" key="1">
    <source>
        <dbReference type="EMBL" id="GIY75730.1"/>
    </source>
</evidence>
<name>A0AAV4VZ24_CAEEX</name>
<dbReference type="Gene3D" id="1.10.10.10">
    <property type="entry name" value="Winged helix-like DNA-binding domain superfamily/Winged helix DNA-binding domain"/>
    <property type="match status" value="1"/>
</dbReference>
<comment type="caution">
    <text evidence="1">The sequence shown here is derived from an EMBL/GenBank/DDBJ whole genome shotgun (WGS) entry which is preliminary data.</text>
</comment>
<dbReference type="InterPro" id="IPR036388">
    <property type="entry name" value="WH-like_DNA-bd_sf"/>
</dbReference>
<keyword evidence="2" id="KW-1185">Reference proteome</keyword>
<dbReference type="AlphaFoldDB" id="A0AAV4VZ24"/>
<sequence>MFHPWYRHIDLSCSISGTLPFRHTDLSFPSLAKAYRFIVSIPGIDIPIYRIHPWYKHVDLSCPSLVQTYRFSVHSVRSSKFFVLWNFVHGLFSVFFFKQFETMPTKGRKFITEFLIPSLNTQKFGSKLMWLDGEHQIFQMQWNHKSASDWTTSDAAVLQAKSKTTEENTNNEISLNMLNSGNLVNSYSFVCDDVIDEDQVDDTLNLINYIKEDHANEKEQIQNTAEDNENYVKYTEIPMDTLHDDLSTTLIEERENCVHEFSVCPAEEKFIDLPFLEYLCGENGQMDKINNDKHPLNKTSQCNLKKNTFK</sequence>
<dbReference type="SUPFAM" id="SSF46785">
    <property type="entry name" value="Winged helix' DNA-binding domain"/>
    <property type="match status" value="1"/>
</dbReference>
<gene>
    <name evidence="1" type="primary">AVEN_254333_2</name>
    <name evidence="1" type="ORF">CEXT_528841</name>
</gene>
<proteinExistence type="predicted"/>
<accession>A0AAV4VZ24</accession>
<dbReference type="InterPro" id="IPR036390">
    <property type="entry name" value="WH_DNA-bd_sf"/>
</dbReference>
<dbReference type="Proteomes" id="UP001054945">
    <property type="component" value="Unassembled WGS sequence"/>
</dbReference>